<evidence type="ECO:0000256" key="1">
    <source>
        <dbReference type="SAM" id="MobiDB-lite"/>
    </source>
</evidence>
<proteinExistence type="predicted"/>
<protein>
    <submittedName>
        <fullName evidence="2">Uncharacterized protein</fullName>
    </submittedName>
</protein>
<sequence>MAFPEPHLHVLFQPHTHISTTRTNTVEPMGRFSKRKACIAVLETALQQKITTIALDDLLFGDVESSDNKDDNDSSDEEDDDMNEIDDLGPVP</sequence>
<dbReference type="VEuPathDB" id="FungiDB:PSHT_11066"/>
<feature type="region of interest" description="Disordered" evidence="1">
    <location>
        <begin position="61"/>
        <end position="92"/>
    </location>
</feature>
<evidence type="ECO:0000313" key="3">
    <source>
        <dbReference type="Proteomes" id="UP000238274"/>
    </source>
</evidence>
<keyword evidence="3" id="KW-1185">Reference proteome</keyword>
<dbReference type="EMBL" id="PKSM01000179">
    <property type="protein sequence ID" value="POW04825.1"/>
    <property type="molecule type" value="Genomic_DNA"/>
</dbReference>
<feature type="compositionally biased region" description="Acidic residues" evidence="1">
    <location>
        <begin position="73"/>
        <end position="92"/>
    </location>
</feature>
<reference evidence="3" key="2">
    <citation type="journal article" date="2018" name="BMC Genomics">
        <title>Genomic insights into host adaptation between the wheat stripe rust pathogen (Puccinia striiformis f. sp. tritici) and the barley stripe rust pathogen (Puccinia striiformis f. sp. hordei).</title>
        <authorList>
            <person name="Xia C."/>
            <person name="Wang M."/>
            <person name="Yin C."/>
            <person name="Cornejo O.E."/>
            <person name="Hulbert S.H."/>
            <person name="Chen X."/>
        </authorList>
    </citation>
    <scope>NUCLEOTIDE SEQUENCE [LARGE SCALE GENOMIC DNA]</scope>
    <source>
        <strain evidence="3">93TX-2</strain>
    </source>
</reference>
<organism evidence="2 3">
    <name type="scientific">Puccinia striiformis</name>
    <dbReference type="NCBI Taxonomy" id="27350"/>
    <lineage>
        <taxon>Eukaryota</taxon>
        <taxon>Fungi</taxon>
        <taxon>Dikarya</taxon>
        <taxon>Basidiomycota</taxon>
        <taxon>Pucciniomycotina</taxon>
        <taxon>Pucciniomycetes</taxon>
        <taxon>Pucciniales</taxon>
        <taxon>Pucciniaceae</taxon>
        <taxon>Puccinia</taxon>
    </lineage>
</organism>
<name>A0A2S4V5U0_9BASI</name>
<reference evidence="3" key="3">
    <citation type="journal article" date="2018" name="Mol. Plant Microbe Interact.">
        <title>Genome sequence resources for the wheat stripe rust pathogen (Puccinia striiformis f. sp. tritici) and the barley stripe rust pathogen (Puccinia striiformis f. sp. hordei).</title>
        <authorList>
            <person name="Xia C."/>
            <person name="Wang M."/>
            <person name="Yin C."/>
            <person name="Cornejo O.E."/>
            <person name="Hulbert S.H."/>
            <person name="Chen X."/>
        </authorList>
    </citation>
    <scope>NUCLEOTIDE SEQUENCE [LARGE SCALE GENOMIC DNA]</scope>
    <source>
        <strain evidence="3">93TX-2</strain>
    </source>
</reference>
<dbReference type="Proteomes" id="UP000238274">
    <property type="component" value="Unassembled WGS sequence"/>
</dbReference>
<evidence type="ECO:0000313" key="2">
    <source>
        <dbReference type="EMBL" id="POW04825.1"/>
    </source>
</evidence>
<comment type="caution">
    <text evidence="2">The sequence shown here is derived from an EMBL/GenBank/DDBJ whole genome shotgun (WGS) entry which is preliminary data.</text>
</comment>
<reference evidence="2 3" key="1">
    <citation type="submission" date="2017-12" db="EMBL/GenBank/DDBJ databases">
        <title>Gene loss provides genomic basis for host adaptation in cereal stripe rust fungi.</title>
        <authorList>
            <person name="Xia C."/>
        </authorList>
    </citation>
    <scope>NUCLEOTIDE SEQUENCE [LARGE SCALE GENOMIC DNA]</scope>
    <source>
        <strain evidence="2 3">93TX-2</strain>
    </source>
</reference>
<gene>
    <name evidence="2" type="ORF">PSHT_11066</name>
</gene>
<dbReference type="VEuPathDB" id="FungiDB:PSTT_03098"/>
<accession>A0A2S4V5U0</accession>
<dbReference type="AlphaFoldDB" id="A0A2S4V5U0"/>